<dbReference type="AlphaFoldDB" id="A0AA36DC68"/>
<name>A0AA36DC68_9BILA</name>
<protein>
    <submittedName>
        <fullName evidence="1">Uncharacterized protein</fullName>
    </submittedName>
</protein>
<accession>A0AA36DC68</accession>
<proteinExistence type="predicted"/>
<gene>
    <name evidence="1" type="ORF">MSPICULIGERA_LOCUS22639</name>
</gene>
<evidence type="ECO:0000313" key="2">
    <source>
        <dbReference type="Proteomes" id="UP001177023"/>
    </source>
</evidence>
<dbReference type="Proteomes" id="UP001177023">
    <property type="component" value="Unassembled WGS sequence"/>
</dbReference>
<evidence type="ECO:0000313" key="1">
    <source>
        <dbReference type="EMBL" id="CAJ0584592.1"/>
    </source>
</evidence>
<sequence length="333" mass="36910">MCWSSGGYMLLLSFFLVSVSNADTISEYTMEILDNVTTVLNTGSVLYINGQPNITESVYEIRLGVGDDVGLRIQYQFIPANDSNPAQDVLIFGDDMRQDLDTDGIRKVMPRSAADSTNITGETHMIFIRVLDSNYAIYFTNGRSQWNIFNYQFTFPIQSVSSIGLRGEFLLKVYEHWNQSITLPHSFAFPTQDNIFPVGSTVVVVADLGTGTNFTIDLMGTGSTVNFRWQMAMAQHAYQISNNVSGDWSLVGTSGDCGLSNLAFAQDQIVFVIISNTKTSISVFVQIAGYTYNCPTYFVHNPLIDTNVGYHSVVVSGDVQPLQMCRINTLWAS</sequence>
<reference evidence="1" key="1">
    <citation type="submission" date="2023-06" db="EMBL/GenBank/DDBJ databases">
        <authorList>
            <person name="Delattre M."/>
        </authorList>
    </citation>
    <scope>NUCLEOTIDE SEQUENCE</scope>
    <source>
        <strain evidence="1">AF72</strain>
    </source>
</reference>
<dbReference type="EMBL" id="CATQJA010002698">
    <property type="protein sequence ID" value="CAJ0584592.1"/>
    <property type="molecule type" value="Genomic_DNA"/>
</dbReference>
<organism evidence="1 2">
    <name type="scientific">Mesorhabditis spiculigera</name>
    <dbReference type="NCBI Taxonomy" id="96644"/>
    <lineage>
        <taxon>Eukaryota</taxon>
        <taxon>Metazoa</taxon>
        <taxon>Ecdysozoa</taxon>
        <taxon>Nematoda</taxon>
        <taxon>Chromadorea</taxon>
        <taxon>Rhabditida</taxon>
        <taxon>Rhabditina</taxon>
        <taxon>Rhabditomorpha</taxon>
        <taxon>Rhabditoidea</taxon>
        <taxon>Rhabditidae</taxon>
        <taxon>Mesorhabditinae</taxon>
        <taxon>Mesorhabditis</taxon>
    </lineage>
</organism>
<comment type="caution">
    <text evidence="1">The sequence shown here is derived from an EMBL/GenBank/DDBJ whole genome shotgun (WGS) entry which is preliminary data.</text>
</comment>
<feature type="non-terminal residue" evidence="1">
    <location>
        <position position="1"/>
    </location>
</feature>
<keyword evidence="2" id="KW-1185">Reference proteome</keyword>